<evidence type="ECO:0000259" key="1">
    <source>
        <dbReference type="PROSITE" id="PS51729"/>
    </source>
</evidence>
<dbReference type="EMBL" id="JAETWB010000001">
    <property type="protein sequence ID" value="MBL6076887.1"/>
    <property type="molecule type" value="Genomic_DNA"/>
</dbReference>
<dbReference type="Gene3D" id="3.40.630.30">
    <property type="match status" value="1"/>
</dbReference>
<dbReference type="InterPro" id="IPR031165">
    <property type="entry name" value="GNAT_YJDJ"/>
</dbReference>
<evidence type="ECO:0000313" key="2">
    <source>
        <dbReference type="EMBL" id="MBL6076887.1"/>
    </source>
</evidence>
<reference evidence="2 3" key="1">
    <citation type="submission" date="2021-01" db="EMBL/GenBank/DDBJ databases">
        <title>Belnapia mucosa sp. nov. and Belnapia arida sp. nov., isolated from the Tabernas Desert (Almeria, Spain).</title>
        <authorList>
            <person name="Molina-Menor E."/>
            <person name="Vidal-Verdu A."/>
            <person name="Calonge A."/>
            <person name="Satari L."/>
            <person name="Pereto J."/>
            <person name="Porcar M."/>
        </authorList>
    </citation>
    <scope>NUCLEOTIDE SEQUENCE [LARGE SCALE GENOMIC DNA]</scope>
    <source>
        <strain evidence="2 3">T18</strain>
    </source>
</reference>
<keyword evidence="3" id="KW-1185">Reference proteome</keyword>
<dbReference type="PROSITE" id="PS51729">
    <property type="entry name" value="GNAT_YJDJ"/>
    <property type="match status" value="1"/>
</dbReference>
<proteinExistence type="predicted"/>
<gene>
    <name evidence="2" type="ORF">JMJ56_02645</name>
</gene>
<dbReference type="PANTHER" id="PTHR31435:SF10">
    <property type="entry name" value="BSR4717 PROTEIN"/>
    <property type="match status" value="1"/>
</dbReference>
<dbReference type="Proteomes" id="UP000660885">
    <property type="component" value="Unassembled WGS sequence"/>
</dbReference>
<name>A0ABS1TWT2_9PROT</name>
<feature type="domain" description="N-acetyltransferase" evidence="1">
    <location>
        <begin position="5"/>
        <end position="90"/>
    </location>
</feature>
<sequence length="92" mass="9821">MSQVSDNAASQHFELAAGGEVAFIAYRRDGNRVELIHTEVPQALEGKGVGSALVRGTLEQLRAEGATVLPTCSFVARYIERHSEYGDMVAGG</sequence>
<dbReference type="SUPFAM" id="SSF55729">
    <property type="entry name" value="Acyl-CoA N-acyltransferases (Nat)"/>
    <property type="match status" value="1"/>
</dbReference>
<comment type="caution">
    <text evidence="2">The sequence shown here is derived from an EMBL/GenBank/DDBJ whole genome shotgun (WGS) entry which is preliminary data.</text>
</comment>
<dbReference type="InterPro" id="IPR045057">
    <property type="entry name" value="Gcn5-rel_NAT"/>
</dbReference>
<dbReference type="InterPro" id="IPR016181">
    <property type="entry name" value="Acyl_CoA_acyltransferase"/>
</dbReference>
<evidence type="ECO:0000313" key="3">
    <source>
        <dbReference type="Proteomes" id="UP000660885"/>
    </source>
</evidence>
<dbReference type="RefSeq" id="WP_202830044.1">
    <property type="nucleotide sequence ID" value="NZ_JAETWB010000001.1"/>
</dbReference>
<dbReference type="Pfam" id="PF14542">
    <property type="entry name" value="Acetyltransf_CG"/>
    <property type="match status" value="1"/>
</dbReference>
<organism evidence="2 3">
    <name type="scientific">Belnapia arida</name>
    <dbReference type="NCBI Taxonomy" id="2804533"/>
    <lineage>
        <taxon>Bacteria</taxon>
        <taxon>Pseudomonadati</taxon>
        <taxon>Pseudomonadota</taxon>
        <taxon>Alphaproteobacteria</taxon>
        <taxon>Acetobacterales</taxon>
        <taxon>Roseomonadaceae</taxon>
        <taxon>Belnapia</taxon>
    </lineage>
</organism>
<dbReference type="PANTHER" id="PTHR31435">
    <property type="entry name" value="PROTEIN NATD1"/>
    <property type="match status" value="1"/>
</dbReference>
<accession>A0ABS1TWT2</accession>
<protein>
    <submittedName>
        <fullName evidence="2">N-acetyltransferase</fullName>
    </submittedName>
</protein>